<comment type="similarity">
    <text evidence="2 7">Belongs to the cytochrome P450 family.</text>
</comment>
<evidence type="ECO:0000256" key="7">
    <source>
        <dbReference type="RuleBase" id="RU000461"/>
    </source>
</evidence>
<evidence type="ECO:0000256" key="4">
    <source>
        <dbReference type="ARBA" id="ARBA00023002"/>
    </source>
</evidence>
<comment type="cofactor">
    <cofactor evidence="1 6">
        <name>heme</name>
        <dbReference type="ChEBI" id="CHEBI:30413"/>
    </cofactor>
</comment>
<organism evidence="8 9">
    <name type="scientific">Scleroderma citrinum Foug A</name>
    <dbReference type="NCBI Taxonomy" id="1036808"/>
    <lineage>
        <taxon>Eukaryota</taxon>
        <taxon>Fungi</taxon>
        <taxon>Dikarya</taxon>
        <taxon>Basidiomycota</taxon>
        <taxon>Agaricomycotina</taxon>
        <taxon>Agaricomycetes</taxon>
        <taxon>Agaricomycetidae</taxon>
        <taxon>Boletales</taxon>
        <taxon>Sclerodermatineae</taxon>
        <taxon>Sclerodermataceae</taxon>
        <taxon>Scleroderma</taxon>
    </lineage>
</organism>
<reference evidence="9" key="2">
    <citation type="submission" date="2015-01" db="EMBL/GenBank/DDBJ databases">
        <title>Evolutionary Origins and Diversification of the Mycorrhizal Mutualists.</title>
        <authorList>
            <consortium name="DOE Joint Genome Institute"/>
            <consortium name="Mycorrhizal Genomics Consortium"/>
            <person name="Kohler A."/>
            <person name="Kuo A."/>
            <person name="Nagy L.G."/>
            <person name="Floudas D."/>
            <person name="Copeland A."/>
            <person name="Barry K.W."/>
            <person name="Cichocki N."/>
            <person name="Veneault-Fourrey C."/>
            <person name="LaButti K."/>
            <person name="Lindquist E.A."/>
            <person name="Lipzen A."/>
            <person name="Lundell T."/>
            <person name="Morin E."/>
            <person name="Murat C."/>
            <person name="Riley R."/>
            <person name="Ohm R."/>
            <person name="Sun H."/>
            <person name="Tunlid A."/>
            <person name="Henrissat B."/>
            <person name="Grigoriev I.V."/>
            <person name="Hibbett D.S."/>
            <person name="Martin F."/>
        </authorList>
    </citation>
    <scope>NUCLEOTIDE SEQUENCE [LARGE SCALE GENOMIC DNA]</scope>
    <source>
        <strain evidence="9">Foug A</strain>
    </source>
</reference>
<evidence type="ECO:0000256" key="3">
    <source>
        <dbReference type="ARBA" id="ARBA00022723"/>
    </source>
</evidence>
<evidence type="ECO:0008006" key="10">
    <source>
        <dbReference type="Google" id="ProtNLM"/>
    </source>
</evidence>
<accession>A0A0C3D9E4</accession>
<feature type="binding site" description="axial binding residue" evidence="6">
    <location>
        <position position="431"/>
    </location>
    <ligand>
        <name>heme</name>
        <dbReference type="ChEBI" id="CHEBI:30413"/>
    </ligand>
    <ligandPart>
        <name>Fe</name>
        <dbReference type="ChEBI" id="CHEBI:18248"/>
    </ligandPart>
</feature>
<dbReference type="CDD" id="cd11041">
    <property type="entry name" value="CYP503A1-like"/>
    <property type="match status" value="1"/>
</dbReference>
<dbReference type="InterPro" id="IPR001128">
    <property type="entry name" value="Cyt_P450"/>
</dbReference>
<dbReference type="GO" id="GO:0005506">
    <property type="term" value="F:iron ion binding"/>
    <property type="evidence" value="ECO:0007669"/>
    <property type="project" value="InterPro"/>
</dbReference>
<dbReference type="PANTHER" id="PTHR46206">
    <property type="entry name" value="CYTOCHROME P450"/>
    <property type="match status" value="1"/>
</dbReference>
<dbReference type="EMBL" id="KN822102">
    <property type="protein sequence ID" value="KIM57355.1"/>
    <property type="molecule type" value="Genomic_DNA"/>
</dbReference>
<evidence type="ECO:0000256" key="6">
    <source>
        <dbReference type="PIRSR" id="PIRSR602401-1"/>
    </source>
</evidence>
<gene>
    <name evidence="8" type="ORF">SCLCIDRAFT_1194364</name>
</gene>
<keyword evidence="3 6" id="KW-0479">Metal-binding</keyword>
<keyword evidence="6 7" id="KW-0349">Heme</keyword>
<reference evidence="8 9" key="1">
    <citation type="submission" date="2014-04" db="EMBL/GenBank/DDBJ databases">
        <authorList>
            <consortium name="DOE Joint Genome Institute"/>
            <person name="Kuo A."/>
            <person name="Kohler A."/>
            <person name="Nagy L.G."/>
            <person name="Floudas D."/>
            <person name="Copeland A."/>
            <person name="Barry K.W."/>
            <person name="Cichocki N."/>
            <person name="Veneault-Fourrey C."/>
            <person name="LaButti K."/>
            <person name="Lindquist E.A."/>
            <person name="Lipzen A."/>
            <person name="Lundell T."/>
            <person name="Morin E."/>
            <person name="Murat C."/>
            <person name="Sun H."/>
            <person name="Tunlid A."/>
            <person name="Henrissat B."/>
            <person name="Grigoriev I.V."/>
            <person name="Hibbett D.S."/>
            <person name="Martin F."/>
            <person name="Nordberg H.P."/>
            <person name="Cantor M.N."/>
            <person name="Hua S.X."/>
        </authorList>
    </citation>
    <scope>NUCLEOTIDE SEQUENCE [LARGE SCALE GENOMIC DNA]</scope>
    <source>
        <strain evidence="8 9">Foug A</strain>
    </source>
</reference>
<dbReference type="STRING" id="1036808.A0A0C3D9E4"/>
<dbReference type="GO" id="GO:0004497">
    <property type="term" value="F:monooxygenase activity"/>
    <property type="evidence" value="ECO:0007669"/>
    <property type="project" value="UniProtKB-KW"/>
</dbReference>
<evidence type="ECO:0000313" key="8">
    <source>
        <dbReference type="EMBL" id="KIM57355.1"/>
    </source>
</evidence>
<dbReference type="Pfam" id="PF00067">
    <property type="entry name" value="p450"/>
    <property type="match status" value="1"/>
</dbReference>
<keyword evidence="5 6" id="KW-0408">Iron</keyword>
<dbReference type="HOGENOM" id="CLU_022195_0_2_1"/>
<dbReference type="OrthoDB" id="1844152at2759"/>
<dbReference type="PRINTS" id="PR00463">
    <property type="entry name" value="EP450I"/>
</dbReference>
<dbReference type="Gene3D" id="1.10.630.10">
    <property type="entry name" value="Cytochrome P450"/>
    <property type="match status" value="1"/>
</dbReference>
<dbReference type="Proteomes" id="UP000053989">
    <property type="component" value="Unassembled WGS sequence"/>
</dbReference>
<dbReference type="PROSITE" id="PS00086">
    <property type="entry name" value="CYTOCHROME_P450"/>
    <property type="match status" value="1"/>
</dbReference>
<keyword evidence="4 7" id="KW-0560">Oxidoreductase</keyword>
<evidence type="ECO:0000256" key="2">
    <source>
        <dbReference type="ARBA" id="ARBA00010617"/>
    </source>
</evidence>
<dbReference type="SUPFAM" id="SSF48264">
    <property type="entry name" value="Cytochrome P450"/>
    <property type="match status" value="1"/>
</dbReference>
<sequence>METFLLTHSYLAAICVVVPTIFNQLDHIPSFGHSTWLGSYISAFKYVGSAPQILQGGYHKYRTTPFKAASLSRWIVVIGRHHLEDIRKSPDDELSLTEAANETAMLDHLIGQAITSNPYHISVVRRHLTRNISRYYPEIVDELFTALNEILDVKDNEWMSIPAAASMREIICRTSSRVFVGLPLCRNADWIDLNSKFAVDVIKDANFLNIFPKVLRPFMAQFVPNTAKAIKQGMKHLGPIISERLKCMDEYGKEWSNKPNDFLQHLMDEGEESTTKQLTVRMLTMGFVSIHTFTQALYNLAANPQYVQPLREEVEAAIEKYGWTKEGIAAMHRVDSFLTESQRLGGVLTSSIQRKAMKNVVLSDGTFIPKGTRVVVPTRAIHHDHSLYENAYEFNPFRFSNLEDGEGENSRVQFTSVTQDYLPFGFGKHACPGRFLAASELKMMLAYIVSSYDVKLEDDSSPPGNVYWDLNIVADPVARIMFRKRTDN</sequence>
<dbReference type="GO" id="GO:0020037">
    <property type="term" value="F:heme binding"/>
    <property type="evidence" value="ECO:0007669"/>
    <property type="project" value="InterPro"/>
</dbReference>
<keyword evidence="9" id="KW-1185">Reference proteome</keyword>
<dbReference type="AlphaFoldDB" id="A0A0C3D9E4"/>
<name>A0A0C3D9E4_9AGAM</name>
<keyword evidence="7" id="KW-0503">Monooxygenase</keyword>
<protein>
    <recommendedName>
        <fullName evidence="10">Cytochrome P450</fullName>
    </recommendedName>
</protein>
<dbReference type="InterPro" id="IPR002401">
    <property type="entry name" value="Cyt_P450_E_grp-I"/>
</dbReference>
<evidence type="ECO:0000256" key="1">
    <source>
        <dbReference type="ARBA" id="ARBA00001971"/>
    </source>
</evidence>
<evidence type="ECO:0000256" key="5">
    <source>
        <dbReference type="ARBA" id="ARBA00023004"/>
    </source>
</evidence>
<evidence type="ECO:0000313" key="9">
    <source>
        <dbReference type="Proteomes" id="UP000053989"/>
    </source>
</evidence>
<dbReference type="GO" id="GO:0016705">
    <property type="term" value="F:oxidoreductase activity, acting on paired donors, with incorporation or reduction of molecular oxygen"/>
    <property type="evidence" value="ECO:0007669"/>
    <property type="project" value="InterPro"/>
</dbReference>
<dbReference type="InParanoid" id="A0A0C3D9E4"/>
<dbReference type="InterPro" id="IPR017972">
    <property type="entry name" value="Cyt_P450_CS"/>
</dbReference>
<dbReference type="InterPro" id="IPR036396">
    <property type="entry name" value="Cyt_P450_sf"/>
</dbReference>
<proteinExistence type="inferred from homology"/>